<comment type="similarity">
    <text evidence="2 3">Belongs to the LOG family.</text>
</comment>
<dbReference type="InterPro" id="IPR005269">
    <property type="entry name" value="LOG"/>
</dbReference>
<keyword evidence="3" id="KW-0203">Cytokinin biosynthesis</keyword>
<name>L0DLP9_SINAD</name>
<keyword evidence="5" id="KW-1185">Reference proteome</keyword>
<dbReference type="SUPFAM" id="SSF102405">
    <property type="entry name" value="MCP/YpsA-like"/>
    <property type="match status" value="1"/>
</dbReference>
<dbReference type="KEGG" id="saci:Sinac_5617"/>
<dbReference type="PANTHER" id="PTHR31223:SF70">
    <property type="entry name" value="LOG FAMILY PROTEIN YJL055W"/>
    <property type="match status" value="1"/>
</dbReference>
<comment type="catalytic activity">
    <reaction evidence="1">
        <text>AMP + H2O = D-ribose 5-phosphate + adenine</text>
        <dbReference type="Rhea" id="RHEA:20129"/>
        <dbReference type="ChEBI" id="CHEBI:15377"/>
        <dbReference type="ChEBI" id="CHEBI:16708"/>
        <dbReference type="ChEBI" id="CHEBI:78346"/>
        <dbReference type="ChEBI" id="CHEBI:456215"/>
        <dbReference type="EC" id="3.2.2.4"/>
    </reaction>
</comment>
<evidence type="ECO:0000313" key="5">
    <source>
        <dbReference type="Proteomes" id="UP000010798"/>
    </source>
</evidence>
<dbReference type="EC" id="3.2.2.n1" evidence="3"/>
<dbReference type="PANTHER" id="PTHR31223">
    <property type="entry name" value="LOG FAMILY PROTEIN YJL055W"/>
    <property type="match status" value="1"/>
</dbReference>
<gene>
    <name evidence="4" type="ordered locus">Sinac_5617</name>
</gene>
<dbReference type="GO" id="GO:0009691">
    <property type="term" value="P:cytokinin biosynthetic process"/>
    <property type="evidence" value="ECO:0007669"/>
    <property type="project" value="UniProtKB-UniRule"/>
</dbReference>
<protein>
    <recommendedName>
        <fullName evidence="3">Cytokinin riboside 5'-monophosphate phosphoribohydrolase</fullName>
        <ecNumber evidence="3">3.2.2.n1</ecNumber>
    </recommendedName>
</protein>
<dbReference type="Gene3D" id="3.40.50.450">
    <property type="match status" value="1"/>
</dbReference>
<evidence type="ECO:0000256" key="2">
    <source>
        <dbReference type="ARBA" id="ARBA00006763"/>
    </source>
</evidence>
<evidence type="ECO:0000256" key="1">
    <source>
        <dbReference type="ARBA" id="ARBA00000274"/>
    </source>
</evidence>
<accession>L0DLP9</accession>
<sequence length="206" mass="22213">MLKREVESERPDRPYLCVFCGSSMGSHPAYADAAQRVGSAIATQRMGLVYGGGRVGLMGVVADATLAGGGQVVGVIPDPLATKEVAHRGVTELIVVPGMHERKAKMAERAAGFLTLPGGVGTLEEFFEIITWAVLGLHRKPIGILNVEGYFDPLLTFLDSAIAQGFVRPAHRELMVVSDDPEALVAKLLDHTMPPRERQWIKPDES</sequence>
<dbReference type="NCBIfam" id="TIGR00730">
    <property type="entry name" value="Rossman fold protein, TIGR00730 family"/>
    <property type="match status" value="1"/>
</dbReference>
<keyword evidence="3" id="KW-0378">Hydrolase</keyword>
<dbReference type="HOGENOM" id="CLU_058336_4_2_0"/>
<dbReference type="AlphaFoldDB" id="L0DLP9"/>
<dbReference type="STRING" id="886293.Sinac_5617"/>
<evidence type="ECO:0000313" key="4">
    <source>
        <dbReference type="EMBL" id="AGA29750.1"/>
    </source>
</evidence>
<dbReference type="eggNOG" id="COG1611">
    <property type="taxonomic scope" value="Bacteria"/>
</dbReference>
<organism evidence="4 5">
    <name type="scientific">Singulisphaera acidiphila (strain ATCC BAA-1392 / DSM 18658 / VKM B-2454 / MOB10)</name>
    <dbReference type="NCBI Taxonomy" id="886293"/>
    <lineage>
        <taxon>Bacteria</taxon>
        <taxon>Pseudomonadati</taxon>
        <taxon>Planctomycetota</taxon>
        <taxon>Planctomycetia</taxon>
        <taxon>Isosphaerales</taxon>
        <taxon>Isosphaeraceae</taxon>
        <taxon>Singulisphaera</taxon>
    </lineage>
</organism>
<dbReference type="Proteomes" id="UP000010798">
    <property type="component" value="Chromosome"/>
</dbReference>
<dbReference type="GO" id="GO:0005829">
    <property type="term" value="C:cytosol"/>
    <property type="evidence" value="ECO:0007669"/>
    <property type="project" value="TreeGrafter"/>
</dbReference>
<dbReference type="GO" id="GO:0008714">
    <property type="term" value="F:AMP nucleosidase activity"/>
    <property type="evidence" value="ECO:0007669"/>
    <property type="project" value="UniProtKB-EC"/>
</dbReference>
<reference evidence="4 5" key="1">
    <citation type="submission" date="2012-02" db="EMBL/GenBank/DDBJ databases">
        <title>Complete sequence of chromosome of Singulisphaera acidiphila DSM 18658.</title>
        <authorList>
            <consortium name="US DOE Joint Genome Institute (JGI-PGF)"/>
            <person name="Lucas S."/>
            <person name="Copeland A."/>
            <person name="Lapidus A."/>
            <person name="Glavina del Rio T."/>
            <person name="Dalin E."/>
            <person name="Tice H."/>
            <person name="Bruce D."/>
            <person name="Goodwin L."/>
            <person name="Pitluck S."/>
            <person name="Peters L."/>
            <person name="Ovchinnikova G."/>
            <person name="Chertkov O."/>
            <person name="Kyrpides N."/>
            <person name="Mavromatis K."/>
            <person name="Ivanova N."/>
            <person name="Brettin T."/>
            <person name="Detter J.C."/>
            <person name="Han C."/>
            <person name="Larimer F."/>
            <person name="Land M."/>
            <person name="Hauser L."/>
            <person name="Markowitz V."/>
            <person name="Cheng J.-F."/>
            <person name="Hugenholtz P."/>
            <person name="Woyke T."/>
            <person name="Wu D."/>
            <person name="Tindall B."/>
            <person name="Pomrenke H."/>
            <person name="Brambilla E."/>
            <person name="Klenk H.-P."/>
            <person name="Eisen J.A."/>
        </authorList>
    </citation>
    <scope>NUCLEOTIDE SEQUENCE [LARGE SCALE GENOMIC DNA]</scope>
    <source>
        <strain evidence="5">ATCC BAA-1392 / DSM 18658 / VKM B-2454 / MOB10</strain>
    </source>
</reference>
<evidence type="ECO:0000256" key="3">
    <source>
        <dbReference type="RuleBase" id="RU363015"/>
    </source>
</evidence>
<dbReference type="EMBL" id="CP003364">
    <property type="protein sequence ID" value="AGA29750.1"/>
    <property type="molecule type" value="Genomic_DNA"/>
</dbReference>
<dbReference type="Pfam" id="PF03641">
    <property type="entry name" value="Lysine_decarbox"/>
    <property type="match status" value="1"/>
</dbReference>
<dbReference type="InterPro" id="IPR031100">
    <property type="entry name" value="LOG_fam"/>
</dbReference>
<proteinExistence type="inferred from homology"/>